<name>A0A1D7TGF7_9BACT</name>
<dbReference type="Pfam" id="PF02518">
    <property type="entry name" value="HATPase_c"/>
    <property type="match status" value="1"/>
</dbReference>
<evidence type="ECO:0000256" key="6">
    <source>
        <dbReference type="ARBA" id="ARBA00022692"/>
    </source>
</evidence>
<gene>
    <name evidence="13" type="ORF">SHALO_0279</name>
</gene>
<keyword evidence="5" id="KW-0808">Transferase</keyword>
<dbReference type="STRING" id="1193502.SHALO_0279"/>
<proteinExistence type="predicted"/>
<feature type="domain" description="Histidine kinase" evidence="12">
    <location>
        <begin position="223"/>
        <end position="433"/>
    </location>
</feature>
<evidence type="ECO:0000256" key="11">
    <source>
        <dbReference type="SAM" id="Phobius"/>
    </source>
</evidence>
<evidence type="ECO:0000313" key="13">
    <source>
        <dbReference type="EMBL" id="AOO64076.1"/>
    </source>
</evidence>
<evidence type="ECO:0000256" key="10">
    <source>
        <dbReference type="ARBA" id="ARBA00023136"/>
    </source>
</evidence>
<feature type="transmembrane region" description="Helical" evidence="11">
    <location>
        <begin position="143"/>
        <end position="166"/>
    </location>
</feature>
<evidence type="ECO:0000256" key="1">
    <source>
        <dbReference type="ARBA" id="ARBA00000085"/>
    </source>
</evidence>
<dbReference type="CDD" id="cd00082">
    <property type="entry name" value="HisKA"/>
    <property type="match status" value="1"/>
</dbReference>
<dbReference type="SMART" id="SM00388">
    <property type="entry name" value="HisKA"/>
    <property type="match status" value="1"/>
</dbReference>
<dbReference type="InterPro" id="IPR004358">
    <property type="entry name" value="Sig_transdc_His_kin-like_C"/>
</dbReference>
<sequence length="436" mass="49510">MLSQKSIRESFILQLVSASATLIVIFSVILYNYIKISIFEDITHELTKQAQIIATSRTSSIERMGINIFDPSLSSINNPNDVQVTIAIRVNQGNTPSFEHSEKDEQKFLTIYYPLEKREHYFISITKDISNTDILLNKILRNILSINLTAIFLILFYALFLSRMLVLPIRSLTNKLANMNENFLQMIETQKLPSEFQPLGSSINKLVERIQIFVNSQKELFIGAAHELKTPLAVMKTKNEVTLLKPRENEKYIDTIKSNNQTINDMNKMISNILEIGRQEGAQFEKPVEIDLIAFLKEQVNNYTILAKMEDKNLIEEIAPLSYKMMLQPTLLIHILQNFVQNAIKFTPKHGNITIQALLLKEGFVVHVIDEGIGIDESKDLFAPFKRYGNQTGAGLGLFLAKNAADAIGAKITLKNREDRQGTVATLLLPLRKRSL</sequence>
<evidence type="ECO:0000313" key="14">
    <source>
        <dbReference type="Proteomes" id="UP000094609"/>
    </source>
</evidence>
<dbReference type="InterPro" id="IPR050428">
    <property type="entry name" value="TCS_sensor_his_kinase"/>
</dbReference>
<keyword evidence="10 11" id="KW-0472">Membrane</keyword>
<evidence type="ECO:0000256" key="7">
    <source>
        <dbReference type="ARBA" id="ARBA00022777"/>
    </source>
</evidence>
<dbReference type="PANTHER" id="PTHR45436:SF15">
    <property type="entry name" value="SENSOR HISTIDINE KINASE CUSS"/>
    <property type="match status" value="1"/>
</dbReference>
<dbReference type="Gene3D" id="3.30.565.10">
    <property type="entry name" value="Histidine kinase-like ATPase, C-terminal domain"/>
    <property type="match status" value="1"/>
</dbReference>
<dbReference type="AlphaFoldDB" id="A0A1D7TGF7"/>
<evidence type="ECO:0000256" key="9">
    <source>
        <dbReference type="ARBA" id="ARBA00023012"/>
    </source>
</evidence>
<keyword evidence="6 11" id="KW-0812">Transmembrane</keyword>
<evidence type="ECO:0000256" key="2">
    <source>
        <dbReference type="ARBA" id="ARBA00004141"/>
    </source>
</evidence>
<dbReference type="InterPro" id="IPR036890">
    <property type="entry name" value="HATPase_C_sf"/>
</dbReference>
<dbReference type="SUPFAM" id="SSF55874">
    <property type="entry name" value="ATPase domain of HSP90 chaperone/DNA topoisomerase II/histidine kinase"/>
    <property type="match status" value="1"/>
</dbReference>
<evidence type="ECO:0000256" key="5">
    <source>
        <dbReference type="ARBA" id="ARBA00022679"/>
    </source>
</evidence>
<organism evidence="13 14">
    <name type="scientific">Sulfurospirillum halorespirans DSM 13726</name>
    <dbReference type="NCBI Taxonomy" id="1193502"/>
    <lineage>
        <taxon>Bacteria</taxon>
        <taxon>Pseudomonadati</taxon>
        <taxon>Campylobacterota</taxon>
        <taxon>Epsilonproteobacteria</taxon>
        <taxon>Campylobacterales</taxon>
        <taxon>Sulfurospirillaceae</taxon>
        <taxon>Sulfurospirillum</taxon>
    </lineage>
</organism>
<evidence type="ECO:0000259" key="12">
    <source>
        <dbReference type="PROSITE" id="PS50109"/>
    </source>
</evidence>
<dbReference type="Gene3D" id="1.10.287.130">
    <property type="match status" value="1"/>
</dbReference>
<dbReference type="GO" id="GO:0000155">
    <property type="term" value="F:phosphorelay sensor kinase activity"/>
    <property type="evidence" value="ECO:0007669"/>
    <property type="project" value="InterPro"/>
</dbReference>
<dbReference type="EC" id="2.7.13.3" evidence="3"/>
<dbReference type="KEGG" id="shal:SHALO_0279"/>
<dbReference type="InterPro" id="IPR003661">
    <property type="entry name" value="HisK_dim/P_dom"/>
</dbReference>
<dbReference type="PRINTS" id="PR00344">
    <property type="entry name" value="BCTRLSENSOR"/>
</dbReference>
<dbReference type="GO" id="GO:0005886">
    <property type="term" value="C:plasma membrane"/>
    <property type="evidence" value="ECO:0007669"/>
    <property type="project" value="TreeGrafter"/>
</dbReference>
<keyword evidence="9" id="KW-0902">Two-component regulatory system</keyword>
<comment type="subcellular location">
    <subcellularLocation>
        <location evidence="2">Membrane</location>
        <topology evidence="2">Multi-pass membrane protein</topology>
    </subcellularLocation>
</comment>
<comment type="catalytic activity">
    <reaction evidence="1">
        <text>ATP + protein L-histidine = ADP + protein N-phospho-L-histidine.</text>
        <dbReference type="EC" id="2.7.13.3"/>
    </reaction>
</comment>
<dbReference type="InterPro" id="IPR036097">
    <property type="entry name" value="HisK_dim/P_sf"/>
</dbReference>
<accession>A0A1D7TGF7</accession>
<evidence type="ECO:0000256" key="4">
    <source>
        <dbReference type="ARBA" id="ARBA00022553"/>
    </source>
</evidence>
<feature type="transmembrane region" description="Helical" evidence="11">
    <location>
        <begin position="12"/>
        <end position="34"/>
    </location>
</feature>
<dbReference type="InterPro" id="IPR005467">
    <property type="entry name" value="His_kinase_dom"/>
</dbReference>
<dbReference type="EMBL" id="CP017111">
    <property type="protein sequence ID" value="AOO64076.1"/>
    <property type="molecule type" value="Genomic_DNA"/>
</dbReference>
<evidence type="ECO:0000256" key="8">
    <source>
        <dbReference type="ARBA" id="ARBA00022989"/>
    </source>
</evidence>
<keyword evidence="8 11" id="KW-1133">Transmembrane helix</keyword>
<dbReference type="InterPro" id="IPR003594">
    <property type="entry name" value="HATPase_dom"/>
</dbReference>
<keyword evidence="14" id="KW-1185">Reference proteome</keyword>
<dbReference type="RefSeq" id="WP_084010644.1">
    <property type="nucleotide sequence ID" value="NZ_CP017111.1"/>
</dbReference>
<dbReference type="SMART" id="SM00387">
    <property type="entry name" value="HATPase_c"/>
    <property type="match status" value="1"/>
</dbReference>
<dbReference type="Proteomes" id="UP000094609">
    <property type="component" value="Chromosome"/>
</dbReference>
<dbReference type="PROSITE" id="PS50109">
    <property type="entry name" value="HIS_KIN"/>
    <property type="match status" value="1"/>
</dbReference>
<dbReference type="PANTHER" id="PTHR45436">
    <property type="entry name" value="SENSOR HISTIDINE KINASE YKOH"/>
    <property type="match status" value="1"/>
</dbReference>
<dbReference type="Pfam" id="PF00512">
    <property type="entry name" value="HisKA"/>
    <property type="match status" value="1"/>
</dbReference>
<keyword evidence="7 13" id="KW-0418">Kinase</keyword>
<reference evidence="14" key="1">
    <citation type="submission" date="2016-08" db="EMBL/GenBank/DDBJ databases">
        <title>Complete genome sequence of the organohalide-respiring Epsilonproteobacterium Sulfurospirillum halorespirans.</title>
        <authorList>
            <person name="Goris T."/>
            <person name="Zimmermann J."/>
            <person name="Schenz B."/>
            <person name="Lemos M."/>
            <person name="Hackermueller J."/>
            <person name="Diekert G."/>
        </authorList>
    </citation>
    <scope>NUCLEOTIDE SEQUENCE [LARGE SCALE GENOMIC DNA]</scope>
    <source>
        <strain>DSM 13726</strain>
        <strain evidence="14">PCE-M2</strain>
    </source>
</reference>
<dbReference type="PATRIC" id="fig|1193502.14.peg.284"/>
<protein>
    <recommendedName>
        <fullName evidence="3">histidine kinase</fullName>
        <ecNumber evidence="3">2.7.13.3</ecNumber>
    </recommendedName>
</protein>
<evidence type="ECO:0000256" key="3">
    <source>
        <dbReference type="ARBA" id="ARBA00012438"/>
    </source>
</evidence>
<keyword evidence="4" id="KW-0597">Phosphoprotein</keyword>
<dbReference type="SUPFAM" id="SSF47384">
    <property type="entry name" value="Homodimeric domain of signal transducing histidine kinase"/>
    <property type="match status" value="1"/>
</dbReference>